<accession>A0AAD6TYG3</accession>
<dbReference type="Proteomes" id="UP001222325">
    <property type="component" value="Unassembled WGS sequence"/>
</dbReference>
<evidence type="ECO:0000313" key="3">
    <source>
        <dbReference type="Proteomes" id="UP001222325"/>
    </source>
</evidence>
<reference evidence="2" key="1">
    <citation type="submission" date="2023-03" db="EMBL/GenBank/DDBJ databases">
        <title>Massive genome expansion in bonnet fungi (Mycena s.s.) driven by repeated elements and novel gene families across ecological guilds.</title>
        <authorList>
            <consortium name="Lawrence Berkeley National Laboratory"/>
            <person name="Harder C.B."/>
            <person name="Miyauchi S."/>
            <person name="Viragh M."/>
            <person name="Kuo A."/>
            <person name="Thoen E."/>
            <person name="Andreopoulos B."/>
            <person name="Lu D."/>
            <person name="Skrede I."/>
            <person name="Drula E."/>
            <person name="Henrissat B."/>
            <person name="Morin E."/>
            <person name="Kohler A."/>
            <person name="Barry K."/>
            <person name="LaButti K."/>
            <person name="Morin E."/>
            <person name="Salamov A."/>
            <person name="Lipzen A."/>
            <person name="Mereny Z."/>
            <person name="Hegedus B."/>
            <person name="Baldrian P."/>
            <person name="Stursova M."/>
            <person name="Weitz H."/>
            <person name="Taylor A."/>
            <person name="Grigoriev I.V."/>
            <person name="Nagy L.G."/>
            <person name="Martin F."/>
            <person name="Kauserud H."/>
        </authorList>
    </citation>
    <scope>NUCLEOTIDE SEQUENCE</scope>
    <source>
        <strain evidence="2">CBHHK173m</strain>
    </source>
</reference>
<dbReference type="EMBL" id="JARJCN010000039">
    <property type="protein sequence ID" value="KAJ7083952.1"/>
    <property type="molecule type" value="Genomic_DNA"/>
</dbReference>
<organism evidence="2 3">
    <name type="scientific">Mycena belliarum</name>
    <dbReference type="NCBI Taxonomy" id="1033014"/>
    <lineage>
        <taxon>Eukaryota</taxon>
        <taxon>Fungi</taxon>
        <taxon>Dikarya</taxon>
        <taxon>Basidiomycota</taxon>
        <taxon>Agaricomycotina</taxon>
        <taxon>Agaricomycetes</taxon>
        <taxon>Agaricomycetidae</taxon>
        <taxon>Agaricales</taxon>
        <taxon>Marasmiineae</taxon>
        <taxon>Mycenaceae</taxon>
        <taxon>Mycena</taxon>
    </lineage>
</organism>
<comment type="caution">
    <text evidence="2">The sequence shown here is derived from an EMBL/GenBank/DDBJ whole genome shotgun (WGS) entry which is preliminary data.</text>
</comment>
<protein>
    <submittedName>
        <fullName evidence="2">Uncharacterized protein</fullName>
    </submittedName>
</protein>
<keyword evidence="1" id="KW-1133">Transmembrane helix</keyword>
<keyword evidence="1" id="KW-0812">Transmembrane</keyword>
<evidence type="ECO:0000313" key="2">
    <source>
        <dbReference type="EMBL" id="KAJ7083952.1"/>
    </source>
</evidence>
<name>A0AAD6TYG3_9AGAR</name>
<keyword evidence="3" id="KW-1185">Reference proteome</keyword>
<evidence type="ECO:0000256" key="1">
    <source>
        <dbReference type="SAM" id="Phobius"/>
    </source>
</evidence>
<proteinExistence type="predicted"/>
<dbReference type="AlphaFoldDB" id="A0AAD6TYG3"/>
<feature type="transmembrane region" description="Helical" evidence="1">
    <location>
        <begin position="190"/>
        <end position="210"/>
    </location>
</feature>
<gene>
    <name evidence="2" type="ORF">B0H15DRAFT_401049</name>
</gene>
<sequence length="249" mass="27611">MESTPCGENPVNERPGAAFFSLPTSRKRRFSCWRDPCAGGSGLFVVQRQMTHLSRIRRFHLQCPSHVDPWHEWLLVHRLRGPARSGVSDCYTMRYDHSLFTLPRFAFTGCVHLFASGRAQTFAATPNCYRSTCRLLPLIADTHIPCELPRRRAPYSSSAVAGLRQWLRKLHDKCVSAPNGQRCTVHSGHLYVYVVICIIIVGLNGSQLGIIHLNDTLSLTCISQRAQALAGALGPRQGSTGRSALSGKT</sequence>
<keyword evidence="1" id="KW-0472">Membrane</keyword>